<protein>
    <submittedName>
        <fullName evidence="1">Uncharacterized protein</fullName>
    </submittedName>
</protein>
<proteinExistence type="predicted"/>
<gene>
    <name evidence="1" type="ORF">KME32_33410</name>
</gene>
<comment type="caution">
    <text evidence="1">The sequence shown here is derived from an EMBL/GenBank/DDBJ whole genome shotgun (WGS) entry which is preliminary data.</text>
</comment>
<accession>A0A951Q7B6</accession>
<name>A0A951Q7B6_9NOST</name>
<reference evidence="1" key="1">
    <citation type="submission" date="2021-05" db="EMBL/GenBank/DDBJ databases">
        <authorList>
            <person name="Pietrasiak N."/>
            <person name="Ward R."/>
            <person name="Stajich J.E."/>
            <person name="Kurbessoian T."/>
        </authorList>
    </citation>
    <scope>NUCLEOTIDE SEQUENCE</scope>
    <source>
        <strain evidence="1">JT2-VF2</strain>
    </source>
</reference>
<dbReference type="Proteomes" id="UP000715781">
    <property type="component" value="Unassembled WGS sequence"/>
</dbReference>
<organism evidence="1 2">
    <name type="scientific">Mojavia pulchra JT2-VF2</name>
    <dbReference type="NCBI Taxonomy" id="287848"/>
    <lineage>
        <taxon>Bacteria</taxon>
        <taxon>Bacillati</taxon>
        <taxon>Cyanobacteriota</taxon>
        <taxon>Cyanophyceae</taxon>
        <taxon>Nostocales</taxon>
        <taxon>Nostocaceae</taxon>
    </lineage>
</organism>
<evidence type="ECO:0000313" key="1">
    <source>
        <dbReference type="EMBL" id="MBW4565896.1"/>
    </source>
</evidence>
<dbReference type="EMBL" id="JAHHHN010000051">
    <property type="protein sequence ID" value="MBW4565896.1"/>
    <property type="molecule type" value="Genomic_DNA"/>
</dbReference>
<dbReference type="AlphaFoldDB" id="A0A951Q7B6"/>
<sequence length="60" mass="6312">MYTTSPDIAITILCRLAHSNQATTSDLACADSGFLPSLQAATNTASGDLIPFQVRNASLR</sequence>
<reference evidence="1" key="2">
    <citation type="journal article" date="2022" name="Microbiol. Resour. Announc.">
        <title>Metagenome Sequencing to Explore Phylogenomics of Terrestrial Cyanobacteria.</title>
        <authorList>
            <person name="Ward R.D."/>
            <person name="Stajich J.E."/>
            <person name="Johansen J.R."/>
            <person name="Huntemann M."/>
            <person name="Clum A."/>
            <person name="Foster B."/>
            <person name="Foster B."/>
            <person name="Roux S."/>
            <person name="Palaniappan K."/>
            <person name="Varghese N."/>
            <person name="Mukherjee S."/>
            <person name="Reddy T.B.K."/>
            <person name="Daum C."/>
            <person name="Copeland A."/>
            <person name="Chen I.A."/>
            <person name="Ivanova N.N."/>
            <person name="Kyrpides N.C."/>
            <person name="Shapiro N."/>
            <person name="Eloe-Fadrosh E.A."/>
            <person name="Pietrasiak N."/>
        </authorList>
    </citation>
    <scope>NUCLEOTIDE SEQUENCE</scope>
    <source>
        <strain evidence="1">JT2-VF2</strain>
    </source>
</reference>
<evidence type="ECO:0000313" key="2">
    <source>
        <dbReference type="Proteomes" id="UP000715781"/>
    </source>
</evidence>